<dbReference type="Proteomes" id="UP001153332">
    <property type="component" value="Unassembled WGS sequence"/>
</dbReference>
<dbReference type="EMBL" id="JAPUUL010000425">
    <property type="protein sequence ID" value="KAJ8130781.1"/>
    <property type="molecule type" value="Genomic_DNA"/>
</dbReference>
<gene>
    <name evidence="1" type="ORF">O1611_g2845</name>
</gene>
<proteinExistence type="predicted"/>
<accession>A0ACC2JTF9</accession>
<evidence type="ECO:0000313" key="2">
    <source>
        <dbReference type="Proteomes" id="UP001153332"/>
    </source>
</evidence>
<evidence type="ECO:0000313" key="1">
    <source>
        <dbReference type="EMBL" id="KAJ8130781.1"/>
    </source>
</evidence>
<sequence length="198" mass="21168">MASRVARFCLLAGYLALRASAACNVYGVDFSNGGSYNIDTSSDSLFTFTSVFQGCIQESVRPTLVDPSGHQYTCTAINTTPDGQEATSSCAIAYSSMPSGQWKIVISGSNVAVQRVINLTGVAPSTVIVTATPTVTLGITSTPKPTSARLLNHWNTNTNSNLGDSNNHHSMQRSNNNSDSYADKGNRRQSIDYSPHDY</sequence>
<protein>
    <submittedName>
        <fullName evidence="1">Uncharacterized protein</fullName>
    </submittedName>
</protein>
<keyword evidence="2" id="KW-1185">Reference proteome</keyword>
<name>A0ACC2JTF9_9PEZI</name>
<reference evidence="1" key="1">
    <citation type="submission" date="2022-12" db="EMBL/GenBank/DDBJ databases">
        <title>Genome Sequence of Lasiodiplodia mahajangana.</title>
        <authorList>
            <person name="Buettner E."/>
        </authorList>
    </citation>
    <scope>NUCLEOTIDE SEQUENCE</scope>
    <source>
        <strain evidence="1">VT137</strain>
    </source>
</reference>
<comment type="caution">
    <text evidence="1">The sequence shown here is derived from an EMBL/GenBank/DDBJ whole genome shotgun (WGS) entry which is preliminary data.</text>
</comment>
<organism evidence="1 2">
    <name type="scientific">Lasiodiplodia mahajangana</name>
    <dbReference type="NCBI Taxonomy" id="1108764"/>
    <lineage>
        <taxon>Eukaryota</taxon>
        <taxon>Fungi</taxon>
        <taxon>Dikarya</taxon>
        <taxon>Ascomycota</taxon>
        <taxon>Pezizomycotina</taxon>
        <taxon>Dothideomycetes</taxon>
        <taxon>Dothideomycetes incertae sedis</taxon>
        <taxon>Botryosphaeriales</taxon>
        <taxon>Botryosphaeriaceae</taxon>
        <taxon>Lasiodiplodia</taxon>
    </lineage>
</organism>